<organism evidence="1 2">
    <name type="scientific">Chitinophaga flava</name>
    <dbReference type="NCBI Taxonomy" id="2259036"/>
    <lineage>
        <taxon>Bacteria</taxon>
        <taxon>Pseudomonadati</taxon>
        <taxon>Bacteroidota</taxon>
        <taxon>Chitinophagia</taxon>
        <taxon>Chitinophagales</taxon>
        <taxon>Chitinophagaceae</taxon>
        <taxon>Chitinophaga</taxon>
    </lineage>
</organism>
<name>A0A365XVJ0_9BACT</name>
<dbReference type="RefSeq" id="WP_113619118.1">
    <property type="nucleotide sequence ID" value="NZ_QFFJ01000002.1"/>
</dbReference>
<dbReference type="Proteomes" id="UP000253410">
    <property type="component" value="Unassembled WGS sequence"/>
</dbReference>
<evidence type="ECO:0000313" key="2">
    <source>
        <dbReference type="Proteomes" id="UP000253410"/>
    </source>
</evidence>
<gene>
    <name evidence="1" type="ORF">DF182_28315</name>
</gene>
<dbReference type="OrthoDB" id="619618at2"/>
<keyword evidence="2" id="KW-1185">Reference proteome</keyword>
<evidence type="ECO:0000313" key="1">
    <source>
        <dbReference type="EMBL" id="RBL90369.1"/>
    </source>
</evidence>
<proteinExistence type="predicted"/>
<sequence length="112" mass="12226">MPQKITEKAILTCDKGIKPSSLKVTSQQFCTAENKLIATEQDIAPEVNIPNFGMCTVTRSQCVPAPTAWNKTTPQDTINDLKILTTESYCQCAIGGKISVQHKGFGENHELS</sequence>
<reference evidence="1 2" key="1">
    <citation type="submission" date="2018-05" db="EMBL/GenBank/DDBJ databases">
        <title>Chitinophaga sp. K3CV102501T nov., isolated from isolated from a monsoon evergreen broad-leaved forest soil.</title>
        <authorList>
            <person name="Lv Y."/>
        </authorList>
    </citation>
    <scope>NUCLEOTIDE SEQUENCE [LARGE SCALE GENOMIC DNA]</scope>
    <source>
        <strain evidence="1 2">GDMCC 1.1325</strain>
    </source>
</reference>
<protein>
    <submittedName>
        <fullName evidence="1">DUF4280 domain-containing protein</fullName>
    </submittedName>
</protein>
<dbReference type="AlphaFoldDB" id="A0A365XVJ0"/>
<dbReference type="EMBL" id="QFFJ01000002">
    <property type="protein sequence ID" value="RBL90369.1"/>
    <property type="molecule type" value="Genomic_DNA"/>
</dbReference>
<comment type="caution">
    <text evidence="1">The sequence shown here is derived from an EMBL/GenBank/DDBJ whole genome shotgun (WGS) entry which is preliminary data.</text>
</comment>
<dbReference type="InterPro" id="IPR025460">
    <property type="entry name" value="DUF4280"/>
</dbReference>
<accession>A0A365XVJ0</accession>
<dbReference type="Pfam" id="PF14107">
    <property type="entry name" value="DUF4280"/>
    <property type="match status" value="1"/>
</dbReference>